<keyword evidence="1" id="KW-1133">Transmembrane helix</keyword>
<evidence type="ECO:0000313" key="3">
    <source>
        <dbReference type="Proteomes" id="UP001057580"/>
    </source>
</evidence>
<dbReference type="Pfam" id="PF07187">
    <property type="entry name" value="DUF1405"/>
    <property type="match status" value="1"/>
</dbReference>
<feature type="transmembrane region" description="Helical" evidence="1">
    <location>
        <begin position="121"/>
        <end position="139"/>
    </location>
</feature>
<protein>
    <submittedName>
        <fullName evidence="2">DUF1405 domain-containing protein</fullName>
    </submittedName>
</protein>
<feature type="transmembrane region" description="Helical" evidence="1">
    <location>
        <begin position="181"/>
        <end position="201"/>
    </location>
</feature>
<feature type="transmembrane region" description="Helical" evidence="1">
    <location>
        <begin position="87"/>
        <end position="109"/>
    </location>
</feature>
<dbReference type="InterPro" id="IPR009845">
    <property type="entry name" value="DUF1405"/>
</dbReference>
<dbReference type="GeneID" id="74941700"/>
<evidence type="ECO:0000313" key="2">
    <source>
        <dbReference type="EMBL" id="UWM55591.1"/>
    </source>
</evidence>
<feature type="transmembrane region" description="Helical" evidence="1">
    <location>
        <begin position="58"/>
        <end position="75"/>
    </location>
</feature>
<gene>
    <name evidence="2" type="ORF">N0B31_04720</name>
</gene>
<feature type="transmembrane region" description="Helical" evidence="1">
    <location>
        <begin position="151"/>
        <end position="169"/>
    </location>
</feature>
<accession>A0A9E7U957</accession>
<evidence type="ECO:0000256" key="1">
    <source>
        <dbReference type="SAM" id="Phobius"/>
    </source>
</evidence>
<sequence>MNPLPERVAREYLEGTATLVLLLVLTTALTLVGFRFYVDRGLASVSTFLWPLFADSPVATALVTASFLTLLPNLGRRLEGAPSNTPLVYLHTLAFVWLVKFGLWTAVALNLGFSAYFPDLYGYWGVMLSHLGFVGLALLVPHYSHTTRGALAFALVISLVNDVVDYGFGLHPPLRYEAGPALAVATFALTFLTVGLAAVVFERADETAA</sequence>
<name>A0A9E7U957_9EURY</name>
<dbReference type="PANTHER" id="PTHR40042:SF1">
    <property type="entry name" value="DUF1405 DOMAIN-CONTAINING PROTEIN"/>
    <property type="match status" value="1"/>
</dbReference>
<dbReference type="EMBL" id="CP104003">
    <property type="protein sequence ID" value="UWM55591.1"/>
    <property type="molecule type" value="Genomic_DNA"/>
</dbReference>
<keyword evidence="1" id="KW-0812">Transmembrane</keyword>
<dbReference type="PANTHER" id="PTHR40042">
    <property type="entry name" value="HYPOTHETICAL MEMBRANE SPANNING PROTEIN"/>
    <property type="match status" value="1"/>
</dbReference>
<dbReference type="AlphaFoldDB" id="A0A9E7U957"/>
<dbReference type="RefSeq" id="WP_260594691.1">
    <property type="nucleotide sequence ID" value="NZ_CP104003.1"/>
</dbReference>
<organism evidence="2 3">
    <name type="scientific">Salinirubellus salinus</name>
    <dbReference type="NCBI Taxonomy" id="1364945"/>
    <lineage>
        <taxon>Archaea</taxon>
        <taxon>Methanobacteriati</taxon>
        <taxon>Methanobacteriota</taxon>
        <taxon>Stenosarchaea group</taxon>
        <taxon>Halobacteria</taxon>
        <taxon>Halobacteriales</taxon>
        <taxon>Natronomonadaceae</taxon>
        <taxon>Salinirubellus</taxon>
    </lineage>
</organism>
<reference evidence="2" key="1">
    <citation type="submission" date="2022-09" db="EMBL/GenBank/DDBJ databases">
        <title>Diverse halophilic archaea isolated from saline environments.</title>
        <authorList>
            <person name="Cui H.-L."/>
        </authorList>
    </citation>
    <scope>NUCLEOTIDE SEQUENCE</scope>
    <source>
        <strain evidence="2">ZS-35-S2</strain>
    </source>
</reference>
<dbReference type="KEGG" id="ssai:N0B31_04720"/>
<keyword evidence="3" id="KW-1185">Reference proteome</keyword>
<dbReference type="Proteomes" id="UP001057580">
    <property type="component" value="Chromosome"/>
</dbReference>
<keyword evidence="1" id="KW-0472">Membrane</keyword>
<feature type="transmembrane region" description="Helical" evidence="1">
    <location>
        <begin position="12"/>
        <end position="38"/>
    </location>
</feature>
<proteinExistence type="predicted"/>